<evidence type="ECO:0000313" key="3">
    <source>
        <dbReference type="EMBL" id="PSN73622.1"/>
    </source>
</evidence>
<dbReference type="CDD" id="cd05233">
    <property type="entry name" value="SDR_c"/>
    <property type="match status" value="1"/>
</dbReference>
<dbReference type="PANTHER" id="PTHR42760">
    <property type="entry name" value="SHORT-CHAIN DEHYDROGENASES/REDUCTASES FAMILY MEMBER"/>
    <property type="match status" value="1"/>
</dbReference>
<dbReference type="GO" id="GO:0016616">
    <property type="term" value="F:oxidoreductase activity, acting on the CH-OH group of donors, NAD or NADP as acceptor"/>
    <property type="evidence" value="ECO:0007669"/>
    <property type="project" value="TreeGrafter"/>
</dbReference>
<reference evidence="3 4" key="1">
    <citation type="journal article" date="2018" name="Front. Microbiol.">
        <title>Genome-Wide Analysis of Corynespora cassiicola Leaf Fall Disease Putative Effectors.</title>
        <authorList>
            <person name="Lopez D."/>
            <person name="Ribeiro S."/>
            <person name="Label P."/>
            <person name="Fumanal B."/>
            <person name="Venisse J.S."/>
            <person name="Kohler A."/>
            <person name="de Oliveira R.R."/>
            <person name="Labutti K."/>
            <person name="Lipzen A."/>
            <person name="Lail K."/>
            <person name="Bauer D."/>
            <person name="Ohm R.A."/>
            <person name="Barry K.W."/>
            <person name="Spatafora J."/>
            <person name="Grigoriev I.V."/>
            <person name="Martin F.M."/>
            <person name="Pujade-Renaud V."/>
        </authorList>
    </citation>
    <scope>NUCLEOTIDE SEQUENCE [LARGE SCALE GENOMIC DNA]</scope>
    <source>
        <strain evidence="3 4">Philippines</strain>
    </source>
</reference>
<proteinExistence type="inferred from homology"/>
<dbReference type="InterPro" id="IPR036291">
    <property type="entry name" value="NAD(P)-bd_dom_sf"/>
</dbReference>
<keyword evidence="4" id="KW-1185">Reference proteome</keyword>
<organism evidence="3 4">
    <name type="scientific">Corynespora cassiicola Philippines</name>
    <dbReference type="NCBI Taxonomy" id="1448308"/>
    <lineage>
        <taxon>Eukaryota</taxon>
        <taxon>Fungi</taxon>
        <taxon>Dikarya</taxon>
        <taxon>Ascomycota</taxon>
        <taxon>Pezizomycotina</taxon>
        <taxon>Dothideomycetes</taxon>
        <taxon>Pleosporomycetidae</taxon>
        <taxon>Pleosporales</taxon>
        <taxon>Corynesporascaceae</taxon>
        <taxon>Corynespora</taxon>
    </lineage>
</organism>
<dbReference type="AlphaFoldDB" id="A0A2T2P7H3"/>
<keyword evidence="2" id="KW-0560">Oxidoreductase</keyword>
<comment type="similarity">
    <text evidence="1">Belongs to the short-chain dehydrogenases/reductases (SDR) family.</text>
</comment>
<gene>
    <name evidence="3" type="ORF">BS50DRAFT_654256</name>
</gene>
<dbReference type="STRING" id="1448308.A0A2T2P7H3"/>
<dbReference type="InterPro" id="IPR002347">
    <property type="entry name" value="SDR_fam"/>
</dbReference>
<protein>
    <submittedName>
        <fullName evidence="3">3-oxoacyl-reductase</fullName>
    </submittedName>
</protein>
<sequence>MVPAATLPGVGLVTGAASGLEETKRLINDHKSGSDVKIDAKTYHVDVTSADSVTNAFNSVKEDFGRLDYSVQCAGIVLFTGPSVEVSIEDFDLQNAVLYRGLWLCSRAALNIMRSQPLDYEVYPEIPQYRAQRGAIINVSSVIGLMSQTDTPIYSGAKAAVLGITRADAVDYAEKRIRVNAVLPALIETPMISPTPEIRAIVEKAGKAKTPMKRIGMPEEVADPIVFLASNNASFITGTSLHVDGGFTISV</sequence>
<evidence type="ECO:0000256" key="2">
    <source>
        <dbReference type="ARBA" id="ARBA00023002"/>
    </source>
</evidence>
<name>A0A2T2P7H3_CORCC</name>
<dbReference type="Proteomes" id="UP000240883">
    <property type="component" value="Unassembled WGS sequence"/>
</dbReference>
<dbReference type="Gene3D" id="3.40.50.720">
    <property type="entry name" value="NAD(P)-binding Rossmann-like Domain"/>
    <property type="match status" value="1"/>
</dbReference>
<accession>A0A2T2P7H3</accession>
<dbReference type="GO" id="GO:0048038">
    <property type="term" value="F:quinone binding"/>
    <property type="evidence" value="ECO:0007669"/>
    <property type="project" value="TreeGrafter"/>
</dbReference>
<dbReference type="EMBL" id="KZ678129">
    <property type="protein sequence ID" value="PSN73622.1"/>
    <property type="molecule type" value="Genomic_DNA"/>
</dbReference>
<dbReference type="PRINTS" id="PR00080">
    <property type="entry name" value="SDRFAMILY"/>
</dbReference>
<dbReference type="Pfam" id="PF13561">
    <property type="entry name" value="adh_short_C2"/>
    <property type="match status" value="1"/>
</dbReference>
<dbReference type="PANTHER" id="PTHR42760:SF133">
    <property type="entry name" value="3-OXOACYL-[ACYL-CARRIER-PROTEIN] REDUCTASE"/>
    <property type="match status" value="1"/>
</dbReference>
<evidence type="ECO:0000256" key="1">
    <source>
        <dbReference type="ARBA" id="ARBA00006484"/>
    </source>
</evidence>
<dbReference type="OrthoDB" id="5840532at2759"/>
<evidence type="ECO:0000313" key="4">
    <source>
        <dbReference type="Proteomes" id="UP000240883"/>
    </source>
</evidence>
<dbReference type="GO" id="GO:0006633">
    <property type="term" value="P:fatty acid biosynthetic process"/>
    <property type="evidence" value="ECO:0007669"/>
    <property type="project" value="TreeGrafter"/>
</dbReference>
<dbReference type="SUPFAM" id="SSF51735">
    <property type="entry name" value="NAD(P)-binding Rossmann-fold domains"/>
    <property type="match status" value="1"/>
</dbReference>
<dbReference type="PRINTS" id="PR00081">
    <property type="entry name" value="GDHRDH"/>
</dbReference>